<gene>
    <name evidence="2" type="ORF">DES32_3134</name>
</gene>
<keyword evidence="1" id="KW-0732">Signal</keyword>
<keyword evidence="3" id="KW-1185">Reference proteome</keyword>
<evidence type="ECO:0000313" key="3">
    <source>
        <dbReference type="Proteomes" id="UP000256900"/>
    </source>
</evidence>
<sequence length="75" mass="7799">MKRMILAVLFAAVAATPVLAAKYSLVKDTVGNCSAVVSSPRGYPGMTLASKKKYPSIDEANKALDGVKGCVGLVR</sequence>
<dbReference type="Proteomes" id="UP000256900">
    <property type="component" value="Unassembled WGS sequence"/>
</dbReference>
<evidence type="ECO:0000256" key="1">
    <source>
        <dbReference type="SAM" id="SignalP"/>
    </source>
</evidence>
<feature type="signal peptide" evidence="1">
    <location>
        <begin position="1"/>
        <end position="20"/>
    </location>
</feature>
<dbReference type="AlphaFoldDB" id="A0A3D9YWE6"/>
<protein>
    <submittedName>
        <fullName evidence="2">Uncharacterized protein</fullName>
    </submittedName>
</protein>
<comment type="caution">
    <text evidence="2">The sequence shown here is derived from an EMBL/GenBank/DDBJ whole genome shotgun (WGS) entry which is preliminary data.</text>
</comment>
<feature type="chain" id="PRO_5017636503" evidence="1">
    <location>
        <begin position="21"/>
        <end position="75"/>
    </location>
</feature>
<dbReference type="EMBL" id="QUMO01000006">
    <property type="protein sequence ID" value="REF83219.1"/>
    <property type="molecule type" value="Genomic_DNA"/>
</dbReference>
<proteinExistence type="predicted"/>
<name>A0A3D9YWE6_9HYPH</name>
<reference evidence="2 3" key="1">
    <citation type="submission" date="2018-08" db="EMBL/GenBank/DDBJ databases">
        <title>Genomic Encyclopedia of Type Strains, Phase IV (KMG-IV): sequencing the most valuable type-strain genomes for metagenomic binning, comparative biology and taxonomic classification.</title>
        <authorList>
            <person name="Goeker M."/>
        </authorList>
    </citation>
    <scope>NUCLEOTIDE SEQUENCE [LARGE SCALE GENOMIC DNA]</scope>
    <source>
        <strain evidence="2 3">BW863</strain>
    </source>
</reference>
<evidence type="ECO:0000313" key="2">
    <source>
        <dbReference type="EMBL" id="REF83219.1"/>
    </source>
</evidence>
<accession>A0A3D9YWE6</accession>
<organism evidence="2 3">
    <name type="scientific">Methylovirgula ligni</name>
    <dbReference type="NCBI Taxonomy" id="569860"/>
    <lineage>
        <taxon>Bacteria</taxon>
        <taxon>Pseudomonadati</taxon>
        <taxon>Pseudomonadota</taxon>
        <taxon>Alphaproteobacteria</taxon>
        <taxon>Hyphomicrobiales</taxon>
        <taxon>Beijerinckiaceae</taxon>
        <taxon>Methylovirgula</taxon>
    </lineage>
</organism>
<dbReference type="RefSeq" id="WP_129396509.1">
    <property type="nucleotide sequence ID" value="NZ_CP025086.1"/>
</dbReference>